<evidence type="ECO:0000259" key="3">
    <source>
        <dbReference type="Pfam" id="PF17148"/>
    </source>
</evidence>
<evidence type="ECO:0000259" key="4">
    <source>
        <dbReference type="Pfam" id="PF17162"/>
    </source>
</evidence>
<feature type="domain" description="EcxA zinc-binding" evidence="2">
    <location>
        <begin position="444"/>
        <end position="753"/>
    </location>
</feature>
<evidence type="ECO:0000313" key="5">
    <source>
        <dbReference type="EMBL" id="SVA14651.1"/>
    </source>
</evidence>
<sequence length="823" mass="92292">MSLSQFVPVRVFVPFLLVGFVLPGTAIAQDQPPDDQDQSAEESDAEEDGEERRSRRGRDQEGIKPYDEVITDEAETDEGVFTVHRLDQKVFYEIPVSELGREFLWVSQIARTTEGVGYGGQALGNRVVSWNRRGDQVLLKSVSYAIVADDDQPISQAVRAANNDTIIKAFDVEALSEDDAPVIDVTSLFETEVPEFSARSRLQARGFARDRSFVEEVLAFPENIEARVTHTYTVPPPSSPQASRSNSGRRGGMRPGSATVLLHYSMVKLPEEPMPPRLFDERVGYFSVRQIDYGREEHRSPNRRYVTRWRLEKQDPDADVSEPVTPITYWIDPATPTKWVPYMKAGVEAWQPAFEAAGFSNAVVAREAPTREEDPEWNPEDARYSVLRWLPSTTENASGPHVHDPRTGEILETDIQFHHNVMNLVRDWYFVQVAPLDPRAQTLPLPDELMGELLAYVVTHEVGHTLGFQHNMKASSMYPVENLRDPEWVKTMSHTPTLMDYARFNYVAQPEDGIAVADLIPKIGPYDVWATKWGYQPIPGADGPDDEKPTLDAWARQQDETPWYRFSTPGSLSADPGQQTEAVGDADAVRATALGVKNLERVAAMLLNAADVPGDPYDDLEALYGRLVGQWATEMNHVAGVVGGFRSQQKHFGQDGVRFTVIPRETQVDAIAFLNDHAFQTPMFLVDPNILRRIEPVGVLARIRSSQTRILRTLLSGSRITRLVEQEAIDGPGAYAATDFLSDLRNGLWSELDAADVRIDAYRRNVQRVYLELVGEQLNGRSPADGDARPFLRGELRALDRSVVAAFTRMSDRATRLHLEDAR</sequence>
<feature type="compositionally biased region" description="Basic and acidic residues" evidence="1">
    <location>
        <begin position="50"/>
        <end position="67"/>
    </location>
</feature>
<dbReference type="Pfam" id="PF17162">
    <property type="entry name" value="DUF5118"/>
    <property type="match status" value="1"/>
</dbReference>
<dbReference type="InterPro" id="IPR033428">
    <property type="entry name" value="DUF5118"/>
</dbReference>
<dbReference type="InterPro" id="IPR024079">
    <property type="entry name" value="MetalloPept_cat_dom_sf"/>
</dbReference>
<dbReference type="InterPro" id="IPR034032">
    <property type="entry name" value="Zn_MMP-like_bac"/>
</dbReference>
<dbReference type="EMBL" id="UINC01004484">
    <property type="protein sequence ID" value="SVA14651.1"/>
    <property type="molecule type" value="Genomic_DNA"/>
</dbReference>
<proteinExistence type="predicted"/>
<feature type="region of interest" description="Disordered" evidence="1">
    <location>
        <begin position="28"/>
        <end position="71"/>
    </location>
</feature>
<dbReference type="CDD" id="cd04276">
    <property type="entry name" value="ZnMc_MMP_like_2"/>
    <property type="match status" value="1"/>
</dbReference>
<feature type="domain" description="DUF5117" evidence="3">
    <location>
        <begin position="120"/>
        <end position="313"/>
    </location>
</feature>
<feature type="compositionally biased region" description="Acidic residues" evidence="1">
    <location>
        <begin position="32"/>
        <end position="49"/>
    </location>
</feature>
<evidence type="ECO:0000256" key="1">
    <source>
        <dbReference type="SAM" id="MobiDB-lite"/>
    </source>
</evidence>
<feature type="non-terminal residue" evidence="5">
    <location>
        <position position="823"/>
    </location>
</feature>
<dbReference type="AlphaFoldDB" id="A0A381TGL3"/>
<feature type="domain" description="DUF5118" evidence="4">
    <location>
        <begin position="63"/>
        <end position="112"/>
    </location>
</feature>
<feature type="region of interest" description="Disordered" evidence="1">
    <location>
        <begin position="230"/>
        <end position="255"/>
    </location>
</feature>
<reference evidence="5" key="1">
    <citation type="submission" date="2018-05" db="EMBL/GenBank/DDBJ databases">
        <authorList>
            <person name="Lanie J.A."/>
            <person name="Ng W.-L."/>
            <person name="Kazmierczak K.M."/>
            <person name="Andrzejewski T.M."/>
            <person name="Davidsen T.M."/>
            <person name="Wayne K.J."/>
            <person name="Tettelin H."/>
            <person name="Glass J.I."/>
            <person name="Rusch D."/>
            <person name="Podicherti R."/>
            <person name="Tsui H.-C.T."/>
            <person name="Winkler M.E."/>
        </authorList>
    </citation>
    <scope>NUCLEOTIDE SEQUENCE</scope>
</reference>
<dbReference type="Pfam" id="PF16313">
    <property type="entry name" value="DUF4953"/>
    <property type="match status" value="1"/>
</dbReference>
<organism evidence="5">
    <name type="scientific">marine metagenome</name>
    <dbReference type="NCBI Taxonomy" id="408172"/>
    <lineage>
        <taxon>unclassified sequences</taxon>
        <taxon>metagenomes</taxon>
        <taxon>ecological metagenomes</taxon>
    </lineage>
</organism>
<dbReference type="InterPro" id="IPR033413">
    <property type="entry name" value="DUF5117"/>
</dbReference>
<evidence type="ECO:0008006" key="6">
    <source>
        <dbReference type="Google" id="ProtNLM"/>
    </source>
</evidence>
<protein>
    <recommendedName>
        <fullName evidence="6">EcxA zinc-binding domain-containing protein</fullName>
    </recommendedName>
</protein>
<name>A0A381TGL3_9ZZZZ</name>
<dbReference type="PANTHER" id="PTHR38478:SF1">
    <property type="entry name" value="ZINC DEPENDENT METALLOPROTEASE DOMAIN LIPOPROTEIN"/>
    <property type="match status" value="1"/>
</dbReference>
<gene>
    <name evidence="5" type="ORF">METZ01_LOCUS67505</name>
</gene>
<dbReference type="Pfam" id="PF17148">
    <property type="entry name" value="DUF5117"/>
    <property type="match status" value="1"/>
</dbReference>
<dbReference type="PANTHER" id="PTHR38478">
    <property type="entry name" value="PEPTIDASE M1A AND M12B"/>
    <property type="match status" value="1"/>
</dbReference>
<evidence type="ECO:0000259" key="2">
    <source>
        <dbReference type="Pfam" id="PF16313"/>
    </source>
</evidence>
<accession>A0A381TGL3</accession>
<dbReference type="SUPFAM" id="SSF55486">
    <property type="entry name" value="Metalloproteases ('zincins'), catalytic domain"/>
    <property type="match status" value="1"/>
</dbReference>
<dbReference type="Gene3D" id="3.40.390.10">
    <property type="entry name" value="Collagenase (Catalytic Domain)"/>
    <property type="match status" value="1"/>
</dbReference>
<dbReference type="InterPro" id="IPR032534">
    <property type="entry name" value="EcxA_zinc-bd"/>
</dbReference>
<dbReference type="GO" id="GO:0008237">
    <property type="term" value="F:metallopeptidase activity"/>
    <property type="evidence" value="ECO:0007669"/>
    <property type="project" value="InterPro"/>
</dbReference>